<dbReference type="OrthoDB" id="9781577at2"/>
<dbReference type="RefSeq" id="WP_073290349.1">
    <property type="nucleotide sequence ID" value="NZ_FRCP01000021.1"/>
</dbReference>
<feature type="binding site" evidence="7">
    <location>
        <begin position="10"/>
        <end position="12"/>
    </location>
    <ligand>
        <name>FMN</name>
        <dbReference type="ChEBI" id="CHEBI:58210"/>
    </ligand>
</feature>
<evidence type="ECO:0000256" key="5">
    <source>
        <dbReference type="ARBA" id="ARBA00050612"/>
    </source>
</evidence>
<comment type="function">
    <text evidence="7">Flavin prenyltransferase that catalyzes the synthesis of the prenylated FMN cofactor (prenyl-FMN) for 4-hydroxy-3-polyprenylbenzoic acid decarboxylase UbiD. The prenyltransferase is metal-independent and links a dimethylallyl moiety from dimethylallyl monophosphate (DMAP) to the flavin N5 and C6 atoms of FMN.</text>
</comment>
<dbReference type="NCBIfam" id="NF004685">
    <property type="entry name" value="PRK06029.1"/>
    <property type="match status" value="1"/>
</dbReference>
<evidence type="ECO:0000259" key="8">
    <source>
        <dbReference type="Pfam" id="PF02441"/>
    </source>
</evidence>
<keyword evidence="4 7" id="KW-0808">Transferase</keyword>
<evidence type="ECO:0000313" key="9">
    <source>
        <dbReference type="EMBL" id="SHM90571.1"/>
    </source>
</evidence>
<dbReference type="Proteomes" id="UP000184038">
    <property type="component" value="Unassembled WGS sequence"/>
</dbReference>
<gene>
    <name evidence="7" type="primary">ubiX</name>
    <name evidence="9" type="ORF">SAMN02746066_03836</name>
</gene>
<sequence>MKKIIIGLTGASGSAYFLRLIEVLLEYQIEIHVIASENGSQVLKYETGVGLEEQIKIWNEKSPDTSITLEDNNNMFSAVASGSYRCDGMIIIPCSMSTMAEIANGITKSLLTRAADVMMKEQRKLVIVPRETPLSTIHLKNMYELSKVGVTILPAMPGFYNHPKTLEDIINHIVGKTLDCIGIDNNNYKRWKGKN</sequence>
<dbReference type="FunFam" id="3.40.50.1950:FF:000001">
    <property type="entry name" value="Flavin prenyltransferase UbiX"/>
    <property type="match status" value="1"/>
</dbReference>
<dbReference type="GO" id="GO:0016831">
    <property type="term" value="F:carboxy-lyase activity"/>
    <property type="evidence" value="ECO:0007669"/>
    <property type="project" value="TreeGrafter"/>
</dbReference>
<keyword evidence="10" id="KW-1185">Reference proteome</keyword>
<comment type="similarity">
    <text evidence="6 7">Belongs to the UbiX/PAD1 family.</text>
</comment>
<feature type="binding site" evidence="7">
    <location>
        <begin position="95"/>
        <end position="98"/>
    </location>
    <ligand>
        <name>FMN</name>
        <dbReference type="ChEBI" id="CHEBI:58210"/>
    </ligand>
</feature>
<evidence type="ECO:0000256" key="3">
    <source>
        <dbReference type="ARBA" id="ARBA00022643"/>
    </source>
</evidence>
<evidence type="ECO:0000313" key="10">
    <source>
        <dbReference type="Proteomes" id="UP000184038"/>
    </source>
</evidence>
<dbReference type="EMBL" id="FRCP01000021">
    <property type="protein sequence ID" value="SHM90571.1"/>
    <property type="molecule type" value="Genomic_DNA"/>
</dbReference>
<feature type="binding site" evidence="7">
    <location>
        <position position="176"/>
    </location>
    <ligand>
        <name>dimethylallyl phosphate</name>
        <dbReference type="ChEBI" id="CHEBI:88052"/>
    </ligand>
</feature>
<reference evidence="9 10" key="1">
    <citation type="submission" date="2016-11" db="EMBL/GenBank/DDBJ databases">
        <authorList>
            <person name="Jaros S."/>
            <person name="Januszkiewicz K."/>
            <person name="Wedrychowicz H."/>
        </authorList>
    </citation>
    <scope>NUCLEOTIDE SEQUENCE [LARGE SCALE GENOMIC DNA]</scope>
    <source>
        <strain evidence="9 10">DSM 15930</strain>
    </source>
</reference>
<feature type="binding site" evidence="7">
    <location>
        <position position="130"/>
    </location>
    <ligand>
        <name>FMN</name>
        <dbReference type="ChEBI" id="CHEBI:58210"/>
    </ligand>
</feature>
<evidence type="ECO:0000256" key="2">
    <source>
        <dbReference type="ARBA" id="ARBA00022630"/>
    </source>
</evidence>
<proteinExistence type="inferred from homology"/>
<dbReference type="PANTHER" id="PTHR43374">
    <property type="entry name" value="FLAVIN PRENYLTRANSFERASE"/>
    <property type="match status" value="1"/>
</dbReference>
<dbReference type="PANTHER" id="PTHR43374:SF1">
    <property type="entry name" value="FLAVIN PRENYLTRANSFERASE PAD1, MITOCHONDRIAL"/>
    <property type="match status" value="1"/>
</dbReference>
<name>A0A1M7MI74_9FIRM</name>
<organism evidence="9 10">
    <name type="scientific">Anaerosporobacter mobilis DSM 15930</name>
    <dbReference type="NCBI Taxonomy" id="1120996"/>
    <lineage>
        <taxon>Bacteria</taxon>
        <taxon>Bacillati</taxon>
        <taxon>Bacillota</taxon>
        <taxon>Clostridia</taxon>
        <taxon>Lachnospirales</taxon>
        <taxon>Lachnospiraceae</taxon>
        <taxon>Anaerosporobacter</taxon>
    </lineage>
</organism>
<keyword evidence="1 7" id="KW-0637">Prenyltransferase</keyword>
<dbReference type="Pfam" id="PF02441">
    <property type="entry name" value="Flavoprotein"/>
    <property type="match status" value="1"/>
</dbReference>
<feature type="binding site" evidence="7">
    <location>
        <position position="160"/>
    </location>
    <ligand>
        <name>dimethylallyl phosphate</name>
        <dbReference type="ChEBI" id="CHEBI:88052"/>
    </ligand>
</feature>
<dbReference type="AlphaFoldDB" id="A0A1M7MI74"/>
<feature type="domain" description="Flavoprotein" evidence="8">
    <location>
        <begin position="2"/>
        <end position="179"/>
    </location>
</feature>
<accession>A0A1M7MI74</accession>
<evidence type="ECO:0000256" key="7">
    <source>
        <dbReference type="HAMAP-Rule" id="MF_01984"/>
    </source>
</evidence>
<dbReference type="GO" id="GO:0106141">
    <property type="term" value="F:flavin prenyltransferase activity"/>
    <property type="evidence" value="ECO:0007669"/>
    <property type="project" value="UniProtKB-EC"/>
</dbReference>
<comment type="caution">
    <text evidence="7">Lacks conserved residue(s) required for the propagation of feature annotation.</text>
</comment>
<dbReference type="STRING" id="1120996.SAMN02746066_03836"/>
<dbReference type="HAMAP" id="MF_01984">
    <property type="entry name" value="ubiX_pad"/>
    <property type="match status" value="1"/>
</dbReference>
<keyword evidence="2 7" id="KW-0285">Flavoprotein</keyword>
<dbReference type="Gene3D" id="3.40.50.1950">
    <property type="entry name" value="Flavin prenyltransferase-like"/>
    <property type="match status" value="1"/>
</dbReference>
<keyword evidence="3 7" id="KW-0288">FMN</keyword>
<comment type="catalytic activity">
    <reaction evidence="5 7">
        <text>dimethylallyl phosphate + FMNH2 = prenylated FMNH2 + phosphate</text>
        <dbReference type="Rhea" id="RHEA:37743"/>
        <dbReference type="ChEBI" id="CHEBI:43474"/>
        <dbReference type="ChEBI" id="CHEBI:57618"/>
        <dbReference type="ChEBI" id="CHEBI:87467"/>
        <dbReference type="ChEBI" id="CHEBI:88052"/>
        <dbReference type="EC" id="2.5.1.129"/>
    </reaction>
</comment>
<protein>
    <recommendedName>
        <fullName evidence="7">Flavin prenyltransferase UbiX</fullName>
        <ecNumber evidence="7">2.5.1.129</ecNumber>
    </recommendedName>
</protein>
<dbReference type="InterPro" id="IPR036551">
    <property type="entry name" value="Flavin_trans-like"/>
</dbReference>
<evidence type="ECO:0000256" key="1">
    <source>
        <dbReference type="ARBA" id="ARBA00022602"/>
    </source>
</evidence>
<dbReference type="NCBIfam" id="TIGR00421">
    <property type="entry name" value="ubiX_pad"/>
    <property type="match status" value="1"/>
</dbReference>
<dbReference type="EC" id="2.5.1.129" evidence="7"/>
<dbReference type="InterPro" id="IPR003382">
    <property type="entry name" value="Flavoprotein"/>
</dbReference>
<dbReference type="InterPro" id="IPR004507">
    <property type="entry name" value="UbiX-like"/>
</dbReference>
<evidence type="ECO:0000256" key="6">
    <source>
        <dbReference type="ARBA" id="ARBA00060793"/>
    </source>
</evidence>
<dbReference type="SUPFAM" id="SSF52507">
    <property type="entry name" value="Homo-oligomeric flavin-containing Cys decarboxylases, HFCD"/>
    <property type="match status" value="1"/>
</dbReference>
<evidence type="ECO:0000256" key="4">
    <source>
        <dbReference type="ARBA" id="ARBA00022679"/>
    </source>
</evidence>
<feature type="binding site" evidence="7">
    <location>
        <position position="36"/>
    </location>
    <ligand>
        <name>FMN</name>
        <dbReference type="ChEBI" id="CHEBI:58210"/>
    </ligand>
</feature>